<comment type="similarity">
    <text evidence="1">Belongs to the NmrA-type oxidoreductase family.</text>
</comment>
<organism evidence="4 5">
    <name type="scientific">Aspergillus terreus</name>
    <dbReference type="NCBI Taxonomy" id="33178"/>
    <lineage>
        <taxon>Eukaryota</taxon>
        <taxon>Fungi</taxon>
        <taxon>Dikarya</taxon>
        <taxon>Ascomycota</taxon>
        <taxon>Pezizomycotina</taxon>
        <taxon>Eurotiomycetes</taxon>
        <taxon>Eurotiomycetidae</taxon>
        <taxon>Eurotiales</taxon>
        <taxon>Aspergillaceae</taxon>
        <taxon>Aspergillus</taxon>
        <taxon>Aspergillus subgen. Circumdati</taxon>
    </lineage>
</organism>
<accession>A0A5M3Z0B2</accession>
<dbReference type="PANTHER" id="PTHR42748">
    <property type="entry name" value="NITROGEN METABOLITE REPRESSION PROTEIN NMRA FAMILY MEMBER"/>
    <property type="match status" value="1"/>
</dbReference>
<evidence type="ECO:0000313" key="5">
    <source>
        <dbReference type="Proteomes" id="UP000452235"/>
    </source>
</evidence>
<dbReference type="Pfam" id="PF05368">
    <property type="entry name" value="NmrA"/>
    <property type="match status" value="1"/>
</dbReference>
<feature type="domain" description="NmrA-like" evidence="3">
    <location>
        <begin position="42"/>
        <end position="276"/>
    </location>
</feature>
<keyword evidence="5" id="KW-1185">Reference proteome</keyword>
<sequence length="327" mass="35636">MSRQLCITSVDGHTGFLIAELILTDPSFAQKIGSITGLSLHPEAESCKELTKLGAKIVPHKPGRLKDVVSTLKSVGADAMCLIPPAHQDKFDITVELIEAAKKANIPNVCFVSSAGCDLAERDKQPRLREFIDLEAMFMAAKGDPSTSTGHSPVVVRPGFYAENLLLYSKQAQEEGTLPLPVGSNHKFAPIALGDVAQVVAHVLTGEGKHGFSDQHRGQLMVLTGPMLTTGDELAAAASKALGEDLKFEDISEAEAKKVLHAQAESDMSEIQYLLEYYSLVREGKTNYISTTAFHDVTGGHPEEPPDFFKEYAQSFHQKRSHKKRKR</sequence>
<dbReference type="InterPro" id="IPR008030">
    <property type="entry name" value="NmrA-like"/>
</dbReference>
<reference evidence="4 5" key="1">
    <citation type="submission" date="2020-01" db="EMBL/GenBank/DDBJ databases">
        <title>Aspergillus terreus IFO 6365 whole genome shotgun sequence.</title>
        <authorList>
            <person name="Kanamasa S."/>
            <person name="Takahashi H."/>
        </authorList>
    </citation>
    <scope>NUCLEOTIDE SEQUENCE [LARGE SCALE GENOMIC DNA]</scope>
    <source>
        <strain evidence="4 5">IFO 6365</strain>
    </source>
</reference>
<dbReference type="SUPFAM" id="SSF51735">
    <property type="entry name" value="NAD(P)-binding Rossmann-fold domains"/>
    <property type="match status" value="1"/>
</dbReference>
<evidence type="ECO:0000256" key="1">
    <source>
        <dbReference type="ARBA" id="ARBA00006328"/>
    </source>
</evidence>
<gene>
    <name evidence="4" type="ORF">ATEIFO6365_0005008300</name>
</gene>
<dbReference type="EMBL" id="BLJY01000005">
    <property type="protein sequence ID" value="GFF15893.1"/>
    <property type="molecule type" value="Genomic_DNA"/>
</dbReference>
<dbReference type="Gene3D" id="3.40.50.720">
    <property type="entry name" value="NAD(P)-binding Rossmann-like Domain"/>
    <property type="match status" value="1"/>
</dbReference>
<dbReference type="PANTHER" id="PTHR42748:SF22">
    <property type="entry name" value="NMRA-LIKE DOMAIN-CONTAINING PROTEIN"/>
    <property type="match status" value="1"/>
</dbReference>
<protein>
    <submittedName>
        <fullName evidence="4">NAD(P)-binding protein</fullName>
    </submittedName>
</protein>
<proteinExistence type="inferred from homology"/>
<dbReference type="InterPro" id="IPR036291">
    <property type="entry name" value="NAD(P)-bd_dom_sf"/>
</dbReference>
<dbReference type="Proteomes" id="UP000452235">
    <property type="component" value="Unassembled WGS sequence"/>
</dbReference>
<dbReference type="InterPro" id="IPR051164">
    <property type="entry name" value="NmrA-like_oxidored"/>
</dbReference>
<name>A0A5M3Z0B2_ASPTE</name>
<evidence type="ECO:0000256" key="2">
    <source>
        <dbReference type="ARBA" id="ARBA00022857"/>
    </source>
</evidence>
<dbReference type="GO" id="GO:0005634">
    <property type="term" value="C:nucleus"/>
    <property type="evidence" value="ECO:0007669"/>
    <property type="project" value="TreeGrafter"/>
</dbReference>
<evidence type="ECO:0000313" key="4">
    <source>
        <dbReference type="EMBL" id="GFF15893.1"/>
    </source>
</evidence>
<dbReference type="VEuPathDB" id="FungiDB:ATEG_05026"/>
<evidence type="ECO:0000259" key="3">
    <source>
        <dbReference type="Pfam" id="PF05368"/>
    </source>
</evidence>
<dbReference type="OrthoDB" id="10254221at2759"/>
<keyword evidence="2" id="KW-0521">NADP</keyword>
<dbReference type="AlphaFoldDB" id="A0A5M3Z0B2"/>
<comment type="caution">
    <text evidence="4">The sequence shown here is derived from an EMBL/GenBank/DDBJ whole genome shotgun (WGS) entry which is preliminary data.</text>
</comment>